<comment type="subcellular location">
    <subcellularLocation>
        <location evidence="1">Mitochondrion inner membrane</location>
        <topology evidence="1">Single-pass membrane protein</topology>
    </subcellularLocation>
</comment>
<reference evidence="12" key="1">
    <citation type="journal article" date="2020" name="Stud. Mycol.">
        <title>101 Dothideomycetes genomes: a test case for predicting lifestyles and emergence of pathogens.</title>
        <authorList>
            <person name="Haridas S."/>
            <person name="Albert R."/>
            <person name="Binder M."/>
            <person name="Bloem J."/>
            <person name="Labutti K."/>
            <person name="Salamov A."/>
            <person name="Andreopoulos B."/>
            <person name="Baker S."/>
            <person name="Barry K."/>
            <person name="Bills G."/>
            <person name="Bluhm B."/>
            <person name="Cannon C."/>
            <person name="Castanera R."/>
            <person name="Culley D."/>
            <person name="Daum C."/>
            <person name="Ezra D."/>
            <person name="Gonzalez J."/>
            <person name="Henrissat B."/>
            <person name="Kuo A."/>
            <person name="Liang C."/>
            <person name="Lipzen A."/>
            <person name="Lutzoni F."/>
            <person name="Magnuson J."/>
            <person name="Mondo S."/>
            <person name="Nolan M."/>
            <person name="Ohm R."/>
            <person name="Pangilinan J."/>
            <person name="Park H.-J."/>
            <person name="Ramirez L."/>
            <person name="Alfaro M."/>
            <person name="Sun H."/>
            <person name="Tritt A."/>
            <person name="Yoshinaga Y."/>
            <person name="Zwiers L.-H."/>
            <person name="Turgeon B."/>
            <person name="Goodwin S."/>
            <person name="Spatafora J."/>
            <person name="Crous P."/>
            <person name="Grigoriev I."/>
        </authorList>
    </citation>
    <scope>NUCLEOTIDE SEQUENCE</scope>
    <source>
        <strain evidence="12">CBS 133067</strain>
    </source>
</reference>
<evidence type="ECO:0000256" key="4">
    <source>
        <dbReference type="ARBA" id="ARBA00022692"/>
    </source>
</evidence>
<keyword evidence="8" id="KW-0496">Mitochondrion</keyword>
<name>A0A9P4IGM9_9PEZI</name>
<protein>
    <recommendedName>
        <fullName evidence="10">Cytochrome c oxidase subunit 8, mitochondrial</fullName>
    </recommendedName>
</protein>
<evidence type="ECO:0000256" key="10">
    <source>
        <dbReference type="ARBA" id="ARBA00071004"/>
    </source>
</evidence>
<keyword evidence="13" id="KW-1185">Reference proteome</keyword>
<dbReference type="Pfam" id="PF02935">
    <property type="entry name" value="COX7C"/>
    <property type="match status" value="1"/>
</dbReference>
<evidence type="ECO:0000256" key="6">
    <source>
        <dbReference type="ARBA" id="ARBA00022946"/>
    </source>
</evidence>
<dbReference type="GO" id="GO:0045277">
    <property type="term" value="C:respiratory chain complex IV"/>
    <property type="evidence" value="ECO:0007669"/>
    <property type="project" value="InterPro"/>
</dbReference>
<dbReference type="GO" id="GO:0005743">
    <property type="term" value="C:mitochondrial inner membrane"/>
    <property type="evidence" value="ECO:0007669"/>
    <property type="project" value="UniProtKB-SubCell"/>
</dbReference>
<dbReference type="GO" id="GO:0006123">
    <property type="term" value="P:mitochondrial electron transport, cytochrome c to oxygen"/>
    <property type="evidence" value="ECO:0007669"/>
    <property type="project" value="InterPro"/>
</dbReference>
<evidence type="ECO:0000313" key="12">
    <source>
        <dbReference type="EMBL" id="KAF2100649.1"/>
    </source>
</evidence>
<organism evidence="12 13">
    <name type="scientific">Rhizodiscina lignyota</name>
    <dbReference type="NCBI Taxonomy" id="1504668"/>
    <lineage>
        <taxon>Eukaryota</taxon>
        <taxon>Fungi</taxon>
        <taxon>Dikarya</taxon>
        <taxon>Ascomycota</taxon>
        <taxon>Pezizomycotina</taxon>
        <taxon>Dothideomycetes</taxon>
        <taxon>Pleosporomycetidae</taxon>
        <taxon>Aulographales</taxon>
        <taxon>Rhizodiscinaceae</taxon>
        <taxon>Rhizodiscina</taxon>
    </lineage>
</organism>
<keyword evidence="5" id="KW-0999">Mitochondrion inner membrane</keyword>
<dbReference type="PANTHER" id="PTHR13313">
    <property type="entry name" value="CYTOCHROME C OXIDASE SUBUNIT VIIC"/>
    <property type="match status" value="1"/>
</dbReference>
<keyword evidence="6" id="KW-0809">Transit peptide</keyword>
<feature type="transmembrane region" description="Helical" evidence="11">
    <location>
        <begin position="108"/>
        <end position="128"/>
    </location>
</feature>
<dbReference type="OrthoDB" id="9974841at2759"/>
<keyword evidence="4 11" id="KW-0812">Transmembrane</keyword>
<comment type="similarity">
    <text evidence="3">Belongs to the cytochrome c oxidase VIIc family.</text>
</comment>
<evidence type="ECO:0000256" key="2">
    <source>
        <dbReference type="ARBA" id="ARBA00004673"/>
    </source>
</evidence>
<dbReference type="SUPFAM" id="SSF81427">
    <property type="entry name" value="Mitochondrial cytochrome c oxidase subunit VIIc (aka VIIIa)"/>
    <property type="match status" value="1"/>
</dbReference>
<keyword evidence="9 11" id="KW-0472">Membrane</keyword>
<evidence type="ECO:0000256" key="8">
    <source>
        <dbReference type="ARBA" id="ARBA00023128"/>
    </source>
</evidence>
<accession>A0A9P4IGM9</accession>
<dbReference type="InterPro" id="IPR004202">
    <property type="entry name" value="COX7C/Cox8"/>
</dbReference>
<keyword evidence="7 11" id="KW-1133">Transmembrane helix</keyword>
<evidence type="ECO:0000256" key="9">
    <source>
        <dbReference type="ARBA" id="ARBA00023136"/>
    </source>
</evidence>
<dbReference type="AlphaFoldDB" id="A0A9P4IGM9"/>
<dbReference type="Proteomes" id="UP000799772">
    <property type="component" value="Unassembled WGS sequence"/>
</dbReference>
<gene>
    <name evidence="12" type="ORF">NA57DRAFT_74249</name>
</gene>
<evidence type="ECO:0000313" key="13">
    <source>
        <dbReference type="Proteomes" id="UP000799772"/>
    </source>
</evidence>
<dbReference type="PANTHER" id="PTHR13313:SF0">
    <property type="entry name" value="CYTOCHROME C OXIDASE SUBUNIT 7C, MITOCHONDRIAL"/>
    <property type="match status" value="1"/>
</dbReference>
<evidence type="ECO:0000256" key="3">
    <source>
        <dbReference type="ARBA" id="ARBA00010514"/>
    </source>
</evidence>
<evidence type="ECO:0000256" key="1">
    <source>
        <dbReference type="ARBA" id="ARBA00004434"/>
    </source>
</evidence>
<dbReference type="EMBL" id="ML978124">
    <property type="protein sequence ID" value="KAF2100649.1"/>
    <property type="molecule type" value="Genomic_DNA"/>
</dbReference>
<evidence type="ECO:0000256" key="11">
    <source>
        <dbReference type="SAM" id="Phobius"/>
    </source>
</evidence>
<evidence type="ECO:0000256" key="7">
    <source>
        <dbReference type="ARBA" id="ARBA00022989"/>
    </source>
</evidence>
<comment type="pathway">
    <text evidence="2">Energy metabolism; oxidative phosphorylation.</text>
</comment>
<dbReference type="InterPro" id="IPR036636">
    <property type="entry name" value="COX7C/Cox8_sf"/>
</dbReference>
<sequence length="134" mass="15367">MAWRVSLSRFGKFRNLSLAESSLEWLHYLFHHELLPSDLLLRPSTSTQDSRSIPANMLARPAIRASAASSQIARRGFHTTRAQFASPYHYPEGPRSNIPFNPLTKYFFLRYWGFCAVGFGLPFGVAFWQTHKGF</sequence>
<comment type="caution">
    <text evidence="12">The sequence shown here is derived from an EMBL/GenBank/DDBJ whole genome shotgun (WGS) entry which is preliminary data.</text>
</comment>
<dbReference type="Gene3D" id="4.10.49.10">
    <property type="entry name" value="Cytochrome c oxidase subunit VIIc"/>
    <property type="match status" value="1"/>
</dbReference>
<proteinExistence type="inferred from homology"/>
<evidence type="ECO:0000256" key="5">
    <source>
        <dbReference type="ARBA" id="ARBA00022792"/>
    </source>
</evidence>
<dbReference type="FunFam" id="4.10.49.10:FF:000001">
    <property type="entry name" value="Cytochrome c oxidase subunit 7C"/>
    <property type="match status" value="1"/>
</dbReference>